<dbReference type="SUPFAM" id="SSF46894">
    <property type="entry name" value="C-terminal effector domain of the bipartite response regulators"/>
    <property type="match status" value="1"/>
</dbReference>
<reference evidence="7 8" key="1">
    <citation type="submission" date="2018-11" db="EMBL/GenBank/DDBJ databases">
        <title>Sequencing the genomes of 1000 actinobacteria strains.</title>
        <authorList>
            <person name="Klenk H.-P."/>
        </authorList>
    </citation>
    <scope>NUCLEOTIDE SEQUENCE [LARGE SCALE GENOMIC DNA]</scope>
    <source>
        <strain evidence="7 8">DSM 44254</strain>
    </source>
</reference>
<dbReference type="EMBL" id="RJKE01000001">
    <property type="protein sequence ID" value="ROO85598.1"/>
    <property type="molecule type" value="Genomic_DNA"/>
</dbReference>
<evidence type="ECO:0000256" key="2">
    <source>
        <dbReference type="ARBA" id="ARBA00023015"/>
    </source>
</evidence>
<dbReference type="InterPro" id="IPR011990">
    <property type="entry name" value="TPR-like_helical_dom_sf"/>
</dbReference>
<dbReference type="AlphaFoldDB" id="A0A3N1CXZ3"/>
<name>A0A3N1CXZ3_9ACTN</name>
<evidence type="ECO:0000256" key="1">
    <source>
        <dbReference type="ARBA" id="ARBA00005820"/>
    </source>
</evidence>
<dbReference type="Gene3D" id="1.10.10.10">
    <property type="entry name" value="Winged helix-like DNA-binding domain superfamily/Winged helix DNA-binding domain"/>
    <property type="match status" value="1"/>
</dbReference>
<sequence>MEFLVLGPLRAGGPGGGTVGAPKVTALLAVLLVRAGETVSFDELIDELWPEGPPRRARAALHVYVSQLRRRVLPPEGARIVTGARGYALVGAVTDAARLERLRGEAVAASIADPVLALDRFSAAAALFRGPVLAGVPYGPVAGAFARWAEECRLECLEGIASCALRAGRHRELVGDLTRWVEEHPLNETLREQLMLALHRSGRRAEALAAFHQAERVLRTELGIGPRAAMLRLRSQIADEAALPVAG</sequence>
<comment type="caution">
    <text evidence="7">The sequence shown here is derived from an EMBL/GenBank/DDBJ whole genome shotgun (WGS) entry which is preliminary data.</text>
</comment>
<dbReference type="Pfam" id="PF00486">
    <property type="entry name" value="Trans_reg_C"/>
    <property type="match status" value="1"/>
</dbReference>
<dbReference type="OrthoDB" id="4054020at2"/>
<dbReference type="InterPro" id="IPR016032">
    <property type="entry name" value="Sig_transdc_resp-reg_C-effctor"/>
</dbReference>
<keyword evidence="2" id="KW-0805">Transcription regulation</keyword>
<dbReference type="InterPro" id="IPR005158">
    <property type="entry name" value="BTAD"/>
</dbReference>
<dbReference type="GO" id="GO:0000160">
    <property type="term" value="P:phosphorelay signal transduction system"/>
    <property type="evidence" value="ECO:0007669"/>
    <property type="project" value="InterPro"/>
</dbReference>
<gene>
    <name evidence="7" type="ORF">EDD29_3144</name>
</gene>
<dbReference type="Gene3D" id="1.25.40.10">
    <property type="entry name" value="Tetratricopeptide repeat domain"/>
    <property type="match status" value="1"/>
</dbReference>
<feature type="domain" description="OmpR/PhoB-type" evidence="6">
    <location>
        <begin position="1"/>
        <end position="91"/>
    </location>
</feature>
<dbReference type="PANTHER" id="PTHR35807:SF1">
    <property type="entry name" value="TRANSCRIPTIONAL REGULATOR REDD"/>
    <property type="match status" value="1"/>
</dbReference>
<dbReference type="Pfam" id="PF03704">
    <property type="entry name" value="BTAD"/>
    <property type="match status" value="1"/>
</dbReference>
<evidence type="ECO:0000313" key="7">
    <source>
        <dbReference type="EMBL" id="ROO85598.1"/>
    </source>
</evidence>
<dbReference type="SUPFAM" id="SSF48452">
    <property type="entry name" value="TPR-like"/>
    <property type="match status" value="1"/>
</dbReference>
<feature type="DNA-binding region" description="OmpR/PhoB-type" evidence="5">
    <location>
        <begin position="1"/>
        <end position="91"/>
    </location>
</feature>
<keyword evidence="8" id="KW-1185">Reference proteome</keyword>
<keyword evidence="3 5" id="KW-0238">DNA-binding</keyword>
<dbReference type="InterPro" id="IPR001867">
    <property type="entry name" value="OmpR/PhoB-type_DNA-bd"/>
</dbReference>
<dbReference type="RefSeq" id="WP_123665085.1">
    <property type="nucleotide sequence ID" value="NZ_RJKE01000001.1"/>
</dbReference>
<evidence type="ECO:0000256" key="4">
    <source>
        <dbReference type="ARBA" id="ARBA00023163"/>
    </source>
</evidence>
<dbReference type="SMART" id="SM00862">
    <property type="entry name" value="Trans_reg_C"/>
    <property type="match status" value="1"/>
</dbReference>
<protein>
    <submittedName>
        <fullName evidence="7">DNA-binding SARP family transcriptional activator</fullName>
    </submittedName>
</protein>
<evidence type="ECO:0000313" key="8">
    <source>
        <dbReference type="Proteomes" id="UP000272400"/>
    </source>
</evidence>
<dbReference type="PROSITE" id="PS51755">
    <property type="entry name" value="OMPR_PHOB"/>
    <property type="match status" value="1"/>
</dbReference>
<keyword evidence="4" id="KW-0804">Transcription</keyword>
<evidence type="ECO:0000256" key="3">
    <source>
        <dbReference type="ARBA" id="ARBA00023125"/>
    </source>
</evidence>
<dbReference type="CDD" id="cd15831">
    <property type="entry name" value="BTAD"/>
    <property type="match status" value="1"/>
</dbReference>
<comment type="similarity">
    <text evidence="1">Belongs to the AfsR/DnrI/RedD regulatory family.</text>
</comment>
<accession>A0A3N1CXZ3</accession>
<proteinExistence type="inferred from homology"/>
<dbReference type="InterPro" id="IPR036388">
    <property type="entry name" value="WH-like_DNA-bd_sf"/>
</dbReference>
<evidence type="ECO:0000256" key="5">
    <source>
        <dbReference type="PROSITE-ProRule" id="PRU01091"/>
    </source>
</evidence>
<dbReference type="GO" id="GO:0003677">
    <property type="term" value="F:DNA binding"/>
    <property type="evidence" value="ECO:0007669"/>
    <property type="project" value="UniProtKB-UniRule"/>
</dbReference>
<dbReference type="InterPro" id="IPR051677">
    <property type="entry name" value="AfsR-DnrI-RedD_regulator"/>
</dbReference>
<dbReference type="PANTHER" id="PTHR35807">
    <property type="entry name" value="TRANSCRIPTIONAL REGULATOR REDD-RELATED"/>
    <property type="match status" value="1"/>
</dbReference>
<evidence type="ECO:0000259" key="6">
    <source>
        <dbReference type="PROSITE" id="PS51755"/>
    </source>
</evidence>
<dbReference type="SMART" id="SM01043">
    <property type="entry name" value="BTAD"/>
    <property type="match status" value="1"/>
</dbReference>
<dbReference type="GO" id="GO:0006355">
    <property type="term" value="P:regulation of DNA-templated transcription"/>
    <property type="evidence" value="ECO:0007669"/>
    <property type="project" value="InterPro"/>
</dbReference>
<dbReference type="Proteomes" id="UP000272400">
    <property type="component" value="Unassembled WGS sequence"/>
</dbReference>
<organism evidence="7 8">
    <name type="scientific">Actinocorallia herbida</name>
    <dbReference type="NCBI Taxonomy" id="58109"/>
    <lineage>
        <taxon>Bacteria</taxon>
        <taxon>Bacillati</taxon>
        <taxon>Actinomycetota</taxon>
        <taxon>Actinomycetes</taxon>
        <taxon>Streptosporangiales</taxon>
        <taxon>Thermomonosporaceae</taxon>
        <taxon>Actinocorallia</taxon>
    </lineage>
</organism>